<keyword evidence="9 14" id="KW-0808">Transferase</keyword>
<dbReference type="PIRSF" id="PIRSF006135">
    <property type="entry name" value="CobU"/>
    <property type="match status" value="1"/>
</dbReference>
<evidence type="ECO:0000313" key="16">
    <source>
        <dbReference type="Proteomes" id="UP001617427"/>
    </source>
</evidence>
<keyword evidence="11 14" id="KW-0418">Kinase</keyword>
<evidence type="ECO:0000256" key="9">
    <source>
        <dbReference type="ARBA" id="ARBA00022679"/>
    </source>
</evidence>
<name>A0ABW8EZU3_9BURK</name>
<comment type="caution">
    <text evidence="15">The sequence shown here is derived from an EMBL/GenBank/DDBJ whole genome shotgun (WGS) entry which is preliminary data.</text>
</comment>
<evidence type="ECO:0000256" key="6">
    <source>
        <dbReference type="ARBA" id="ARBA00005159"/>
    </source>
</evidence>
<evidence type="ECO:0000256" key="4">
    <source>
        <dbReference type="ARBA" id="ARBA00003889"/>
    </source>
</evidence>
<dbReference type="EMBL" id="JBIUZV010000006">
    <property type="protein sequence ID" value="MFJ3046554.1"/>
    <property type="molecule type" value="Genomic_DNA"/>
</dbReference>
<dbReference type="Pfam" id="PF02283">
    <property type="entry name" value="CobU"/>
    <property type="match status" value="1"/>
</dbReference>
<evidence type="ECO:0000256" key="14">
    <source>
        <dbReference type="PIRNR" id="PIRNR006135"/>
    </source>
</evidence>
<evidence type="ECO:0000256" key="8">
    <source>
        <dbReference type="ARBA" id="ARBA00022573"/>
    </source>
</evidence>
<comment type="catalytic activity">
    <reaction evidence="1 14">
        <text>adenosylcob(III)inamide + ATP = adenosylcob(III)inamide phosphate + ADP + H(+)</text>
        <dbReference type="Rhea" id="RHEA:15769"/>
        <dbReference type="ChEBI" id="CHEBI:2480"/>
        <dbReference type="ChEBI" id="CHEBI:15378"/>
        <dbReference type="ChEBI" id="CHEBI:30616"/>
        <dbReference type="ChEBI" id="CHEBI:58502"/>
        <dbReference type="ChEBI" id="CHEBI:456216"/>
        <dbReference type="EC" id="2.7.1.156"/>
    </reaction>
</comment>
<reference evidence="15 16" key="1">
    <citation type="submission" date="2024-10" db="EMBL/GenBank/DDBJ databases">
        <title>The Natural Products Discovery Center: Release of the First 8490 Sequenced Strains for Exploring Actinobacteria Biosynthetic Diversity.</title>
        <authorList>
            <person name="Kalkreuter E."/>
            <person name="Kautsar S.A."/>
            <person name="Yang D."/>
            <person name="Bader C.D."/>
            <person name="Teijaro C.N."/>
            <person name="Fluegel L."/>
            <person name="Davis C.M."/>
            <person name="Simpson J.R."/>
            <person name="Lauterbach L."/>
            <person name="Steele A.D."/>
            <person name="Gui C."/>
            <person name="Meng S."/>
            <person name="Li G."/>
            <person name="Viehrig K."/>
            <person name="Ye F."/>
            <person name="Su P."/>
            <person name="Kiefer A.F."/>
            <person name="Nichols A."/>
            <person name="Cepeda A.J."/>
            <person name="Yan W."/>
            <person name="Fan B."/>
            <person name="Jiang Y."/>
            <person name="Adhikari A."/>
            <person name="Zheng C.-J."/>
            <person name="Schuster L."/>
            <person name="Cowan T.M."/>
            <person name="Smanski M.J."/>
            <person name="Chevrette M.G."/>
            <person name="De Carvalho L.P.S."/>
            <person name="Shen B."/>
        </authorList>
    </citation>
    <scope>NUCLEOTIDE SEQUENCE [LARGE SCALE GENOMIC DNA]</scope>
    <source>
        <strain evidence="15 16">NPDC087045</strain>
    </source>
</reference>
<keyword evidence="16" id="KW-1185">Reference proteome</keyword>
<dbReference type="GO" id="GO:0008820">
    <property type="term" value="F:cobinamide phosphate guanylyltransferase activity"/>
    <property type="evidence" value="ECO:0007669"/>
    <property type="project" value="UniProtKB-EC"/>
</dbReference>
<evidence type="ECO:0000256" key="11">
    <source>
        <dbReference type="ARBA" id="ARBA00022777"/>
    </source>
</evidence>
<keyword evidence="8 14" id="KW-0169">Cobalamin biosynthesis</keyword>
<comment type="function">
    <text evidence="4 14">Catalyzes ATP-dependent phosphorylation of adenosylcobinamide and addition of GMP to adenosylcobinamide phosphate.</text>
</comment>
<evidence type="ECO:0000256" key="3">
    <source>
        <dbReference type="ARBA" id="ARBA00001522"/>
    </source>
</evidence>
<dbReference type="PANTHER" id="PTHR34848:SF1">
    <property type="entry name" value="BIFUNCTIONAL ADENOSYLCOBALAMIN BIOSYNTHESIS PROTEIN COBU"/>
    <property type="match status" value="1"/>
</dbReference>
<dbReference type="InterPro" id="IPR003203">
    <property type="entry name" value="CobU/CobP"/>
</dbReference>
<comment type="pathway">
    <text evidence="5 14">Cofactor biosynthesis; adenosylcobalamin biosynthesis; adenosylcobalamin from cob(II)yrinate a,c-diamide: step 6/7.</text>
</comment>
<dbReference type="EC" id="2.7.1.156" evidence="14"/>
<comment type="catalytic activity">
    <reaction evidence="2 14">
        <text>adenosylcob(III)inamide phosphate + GTP + H(+) = adenosylcob(III)inamide-GDP + diphosphate</text>
        <dbReference type="Rhea" id="RHEA:22712"/>
        <dbReference type="ChEBI" id="CHEBI:15378"/>
        <dbReference type="ChEBI" id="CHEBI:33019"/>
        <dbReference type="ChEBI" id="CHEBI:37565"/>
        <dbReference type="ChEBI" id="CHEBI:58502"/>
        <dbReference type="ChEBI" id="CHEBI:60487"/>
        <dbReference type="EC" id="2.7.7.62"/>
    </reaction>
</comment>
<dbReference type="GO" id="GO:0043752">
    <property type="term" value="F:adenosylcobinamide kinase activity"/>
    <property type="evidence" value="ECO:0007669"/>
    <property type="project" value="UniProtKB-EC"/>
</dbReference>
<dbReference type="CDD" id="cd00544">
    <property type="entry name" value="CobU"/>
    <property type="match status" value="1"/>
</dbReference>
<evidence type="ECO:0000256" key="13">
    <source>
        <dbReference type="ARBA" id="ARBA00023134"/>
    </source>
</evidence>
<keyword evidence="15" id="KW-0548">Nucleotidyltransferase</keyword>
<comment type="pathway">
    <text evidence="6 14">Cofactor biosynthesis; adenosylcobalamin biosynthesis; adenosylcobalamin from cob(II)yrinate a,c-diamide: step 5/7.</text>
</comment>
<evidence type="ECO:0000256" key="5">
    <source>
        <dbReference type="ARBA" id="ARBA00004692"/>
    </source>
</evidence>
<dbReference type="EC" id="2.7.7.62" evidence="14"/>
<evidence type="ECO:0000256" key="10">
    <source>
        <dbReference type="ARBA" id="ARBA00022741"/>
    </source>
</evidence>
<organism evidence="15 16">
    <name type="scientific">Herbaspirillum chlorophenolicum</name>
    <dbReference type="NCBI Taxonomy" id="211589"/>
    <lineage>
        <taxon>Bacteria</taxon>
        <taxon>Pseudomonadati</taxon>
        <taxon>Pseudomonadota</taxon>
        <taxon>Betaproteobacteria</taxon>
        <taxon>Burkholderiales</taxon>
        <taxon>Oxalobacteraceae</taxon>
        <taxon>Herbaspirillum</taxon>
    </lineage>
</organism>
<comment type="similarity">
    <text evidence="7 14">Belongs to the CobU/CobP family.</text>
</comment>
<dbReference type="NCBIfam" id="NF004469">
    <property type="entry name" value="PRK05800.1"/>
    <property type="match status" value="1"/>
</dbReference>
<accession>A0ABW8EZU3</accession>
<dbReference type="RefSeq" id="WP_402700706.1">
    <property type="nucleotide sequence ID" value="NZ_JBIUZV010000006.1"/>
</dbReference>
<sequence length="201" mass="21594">MNATQSRRILIFGGARSGKSAYAEKQAQAATQSGADEIVFIATADRTASAADAEMAARIAHHRQRRQEQAGPWRTVEEPLALGEALRANSRAGNVVLVDCLTVWLSNLLFAEGYAFPELGPIEAPAAFALQREDFLRALQEAQGTVILVSNEVGMGIVPQGAVSRWFVDEAGRLNQSVAAICERVQWVAAGLPLNFKDASC</sequence>
<keyword evidence="13 14" id="KW-0342">GTP-binding</keyword>
<dbReference type="InterPro" id="IPR027417">
    <property type="entry name" value="P-loop_NTPase"/>
</dbReference>
<dbReference type="SUPFAM" id="SSF52540">
    <property type="entry name" value="P-loop containing nucleoside triphosphate hydrolases"/>
    <property type="match status" value="1"/>
</dbReference>
<proteinExistence type="inferred from homology"/>
<evidence type="ECO:0000256" key="7">
    <source>
        <dbReference type="ARBA" id="ARBA00007490"/>
    </source>
</evidence>
<keyword evidence="10 14" id="KW-0547">Nucleotide-binding</keyword>
<keyword evidence="12 14" id="KW-0067">ATP-binding</keyword>
<evidence type="ECO:0000256" key="1">
    <source>
        <dbReference type="ARBA" id="ARBA00000312"/>
    </source>
</evidence>
<protein>
    <recommendedName>
        <fullName evidence="14">Bifunctional adenosylcobalamin biosynthesis protein</fullName>
        <ecNumber evidence="14">2.7.1.156</ecNumber>
        <ecNumber evidence="14">2.7.7.62</ecNumber>
    </recommendedName>
</protein>
<evidence type="ECO:0000313" key="15">
    <source>
        <dbReference type="EMBL" id="MFJ3046554.1"/>
    </source>
</evidence>
<evidence type="ECO:0000256" key="2">
    <source>
        <dbReference type="ARBA" id="ARBA00000711"/>
    </source>
</evidence>
<dbReference type="Gene3D" id="3.40.50.300">
    <property type="entry name" value="P-loop containing nucleotide triphosphate hydrolases"/>
    <property type="match status" value="1"/>
</dbReference>
<gene>
    <name evidence="15" type="primary">cobU</name>
    <name evidence="15" type="ORF">ACIPEN_12045</name>
</gene>
<evidence type="ECO:0000256" key="12">
    <source>
        <dbReference type="ARBA" id="ARBA00022840"/>
    </source>
</evidence>
<comment type="catalytic activity">
    <reaction evidence="3">
        <text>adenosylcob(III)inamide + GTP = adenosylcob(III)inamide phosphate + GDP + H(+)</text>
        <dbReference type="Rhea" id="RHEA:15765"/>
        <dbReference type="ChEBI" id="CHEBI:2480"/>
        <dbReference type="ChEBI" id="CHEBI:15378"/>
        <dbReference type="ChEBI" id="CHEBI:37565"/>
        <dbReference type="ChEBI" id="CHEBI:58189"/>
        <dbReference type="ChEBI" id="CHEBI:58502"/>
        <dbReference type="EC" id="2.7.1.156"/>
    </reaction>
</comment>
<dbReference type="Proteomes" id="UP001617427">
    <property type="component" value="Unassembled WGS sequence"/>
</dbReference>
<dbReference type="PANTHER" id="PTHR34848">
    <property type="match status" value="1"/>
</dbReference>